<dbReference type="OrthoDB" id="9796421at2"/>
<dbReference type="GO" id="GO:0009055">
    <property type="term" value="F:electron transfer activity"/>
    <property type="evidence" value="ECO:0007669"/>
    <property type="project" value="InterPro"/>
</dbReference>
<dbReference type="Proteomes" id="UP000194841">
    <property type="component" value="Unassembled WGS sequence"/>
</dbReference>
<dbReference type="Gene3D" id="1.10.760.10">
    <property type="entry name" value="Cytochrome c-like domain"/>
    <property type="match status" value="1"/>
</dbReference>
<dbReference type="GO" id="GO:0046872">
    <property type="term" value="F:metal ion binding"/>
    <property type="evidence" value="ECO:0007669"/>
    <property type="project" value="UniProtKB-KW"/>
</dbReference>
<protein>
    <submittedName>
        <fullName evidence="9">Cytochrome C</fullName>
    </submittedName>
</protein>
<dbReference type="PROSITE" id="PS51007">
    <property type="entry name" value="CYTC"/>
    <property type="match status" value="1"/>
</dbReference>
<evidence type="ECO:0000256" key="5">
    <source>
        <dbReference type="ARBA" id="ARBA00023004"/>
    </source>
</evidence>
<accession>A0A244CPD2</accession>
<evidence type="ECO:0000256" key="3">
    <source>
        <dbReference type="ARBA" id="ARBA00022723"/>
    </source>
</evidence>
<evidence type="ECO:0000256" key="4">
    <source>
        <dbReference type="ARBA" id="ARBA00022982"/>
    </source>
</evidence>
<evidence type="ECO:0000256" key="2">
    <source>
        <dbReference type="ARBA" id="ARBA00022617"/>
    </source>
</evidence>
<name>A0A244CPD2_PSEDV</name>
<evidence type="ECO:0000259" key="8">
    <source>
        <dbReference type="PROSITE" id="PS51007"/>
    </source>
</evidence>
<evidence type="ECO:0000256" key="1">
    <source>
        <dbReference type="ARBA" id="ARBA00022448"/>
    </source>
</evidence>
<gene>
    <name evidence="9" type="ORF">B1199_13745</name>
</gene>
<proteinExistence type="predicted"/>
<dbReference type="InterPro" id="IPR009056">
    <property type="entry name" value="Cyt_c-like_dom"/>
</dbReference>
<dbReference type="InterPro" id="IPR050597">
    <property type="entry name" value="Cytochrome_c_Oxidase_Subunit"/>
</dbReference>
<dbReference type="AlphaFoldDB" id="A0A244CPD2"/>
<keyword evidence="1" id="KW-0813">Transport</keyword>
<feature type="domain" description="Cytochrome c" evidence="8">
    <location>
        <begin position="19"/>
        <end position="97"/>
    </location>
</feature>
<feature type="signal peptide" evidence="7">
    <location>
        <begin position="1"/>
        <end position="18"/>
    </location>
</feature>
<dbReference type="SUPFAM" id="SSF46626">
    <property type="entry name" value="Cytochrome c"/>
    <property type="match status" value="1"/>
</dbReference>
<dbReference type="GO" id="GO:0020037">
    <property type="term" value="F:heme binding"/>
    <property type="evidence" value="ECO:0007669"/>
    <property type="project" value="InterPro"/>
</dbReference>
<evidence type="ECO:0000256" key="6">
    <source>
        <dbReference type="PROSITE-ProRule" id="PRU00433"/>
    </source>
</evidence>
<feature type="chain" id="PRO_5012286506" evidence="7">
    <location>
        <begin position="19"/>
        <end position="100"/>
    </location>
</feature>
<keyword evidence="3 6" id="KW-0479">Metal-binding</keyword>
<keyword evidence="7" id="KW-0732">Signal</keyword>
<dbReference type="PANTHER" id="PTHR33751">
    <property type="entry name" value="CBB3-TYPE CYTOCHROME C OXIDASE SUBUNIT FIXP"/>
    <property type="match status" value="1"/>
</dbReference>
<keyword evidence="2 6" id="KW-0349">Heme</keyword>
<reference evidence="9 10" key="1">
    <citation type="submission" date="2017-02" db="EMBL/GenBank/DDBJ databases">
        <title>Pseudoalteromonas ulvae TC14 Genome.</title>
        <authorList>
            <person name="Molmeret M."/>
        </authorList>
    </citation>
    <scope>NUCLEOTIDE SEQUENCE [LARGE SCALE GENOMIC DNA]</scope>
    <source>
        <strain evidence="9">TC14</strain>
    </source>
</reference>
<evidence type="ECO:0000313" key="10">
    <source>
        <dbReference type="Proteomes" id="UP000194841"/>
    </source>
</evidence>
<dbReference type="RefSeq" id="WP_086744884.1">
    <property type="nucleotide sequence ID" value="NZ_MWPV01000004.1"/>
</dbReference>
<dbReference type="EMBL" id="MWPV01000004">
    <property type="protein sequence ID" value="OUL57428.1"/>
    <property type="molecule type" value="Genomic_DNA"/>
</dbReference>
<keyword evidence="10" id="KW-1185">Reference proteome</keyword>
<dbReference type="InterPro" id="IPR036909">
    <property type="entry name" value="Cyt_c-like_dom_sf"/>
</dbReference>
<evidence type="ECO:0000256" key="7">
    <source>
        <dbReference type="SAM" id="SignalP"/>
    </source>
</evidence>
<organism evidence="9 10">
    <name type="scientific">Pseudoalteromonas ulvae</name>
    <dbReference type="NCBI Taxonomy" id="107327"/>
    <lineage>
        <taxon>Bacteria</taxon>
        <taxon>Pseudomonadati</taxon>
        <taxon>Pseudomonadota</taxon>
        <taxon>Gammaproteobacteria</taxon>
        <taxon>Alteromonadales</taxon>
        <taxon>Pseudoalteromonadaceae</taxon>
        <taxon>Pseudoalteromonas</taxon>
    </lineage>
</organism>
<dbReference type="Pfam" id="PF00034">
    <property type="entry name" value="Cytochrom_C"/>
    <property type="match status" value="1"/>
</dbReference>
<sequence length="100" mass="10443">MKKFLFVGLAMCCSAVSAGDIEQGKAKSAMCVACHGVNGVSSVAIYPNLAGQKSAYLAKQMRDFKSGNRNDAMMSAMAKPLSDADIDNLAAYFASLPAAK</sequence>
<comment type="caution">
    <text evidence="9">The sequence shown here is derived from an EMBL/GenBank/DDBJ whole genome shotgun (WGS) entry which is preliminary data.</text>
</comment>
<dbReference type="PANTHER" id="PTHR33751:SF9">
    <property type="entry name" value="CYTOCHROME C4"/>
    <property type="match status" value="1"/>
</dbReference>
<keyword evidence="4" id="KW-0249">Electron transport</keyword>
<keyword evidence="5 6" id="KW-0408">Iron</keyword>
<evidence type="ECO:0000313" key="9">
    <source>
        <dbReference type="EMBL" id="OUL57428.1"/>
    </source>
</evidence>